<feature type="region of interest" description="Disordered" evidence="13">
    <location>
        <begin position="985"/>
        <end position="1005"/>
    </location>
</feature>
<evidence type="ECO:0000256" key="11">
    <source>
        <dbReference type="ARBA" id="ARBA00023224"/>
    </source>
</evidence>
<dbReference type="Gene3D" id="3.10.100.10">
    <property type="entry name" value="Mannose-Binding Protein A, subunit A"/>
    <property type="match status" value="1"/>
</dbReference>
<feature type="domain" description="C-type lectin" evidence="16">
    <location>
        <begin position="496"/>
        <end position="610"/>
    </location>
</feature>
<dbReference type="PANTHER" id="PTHR10519">
    <property type="entry name" value="GABA-B RECEPTOR"/>
    <property type="match status" value="1"/>
</dbReference>
<feature type="transmembrane region" description="Helical" evidence="14">
    <location>
        <begin position="780"/>
        <end position="801"/>
    </location>
</feature>
<evidence type="ECO:0000256" key="14">
    <source>
        <dbReference type="SAM" id="Phobius"/>
    </source>
</evidence>
<evidence type="ECO:0000259" key="17">
    <source>
        <dbReference type="PROSITE" id="PS50259"/>
    </source>
</evidence>
<dbReference type="FunFam" id="3.40.50.2300:FF:000063">
    <property type="entry name" value="Gamma-aminobutyric acid type B receptor subunit"/>
    <property type="match status" value="1"/>
</dbReference>
<keyword evidence="5 14" id="KW-1133">Transmembrane helix</keyword>
<dbReference type="OrthoDB" id="2150267at2759"/>
<evidence type="ECO:0000256" key="8">
    <source>
        <dbReference type="ARBA" id="ARBA00023157"/>
    </source>
</evidence>
<dbReference type="GO" id="GO:0038039">
    <property type="term" value="C:G protein-coupled receptor heterodimeric complex"/>
    <property type="evidence" value="ECO:0007669"/>
    <property type="project" value="TreeGrafter"/>
</dbReference>
<dbReference type="InterPro" id="IPR018378">
    <property type="entry name" value="C-type_lectin_CS"/>
</dbReference>
<dbReference type="SMART" id="SM00034">
    <property type="entry name" value="CLECT"/>
    <property type="match status" value="1"/>
</dbReference>
<evidence type="ECO:0000256" key="10">
    <source>
        <dbReference type="ARBA" id="ARBA00023180"/>
    </source>
</evidence>
<dbReference type="InterPro" id="IPR002455">
    <property type="entry name" value="GPCR3_GABA-B"/>
</dbReference>
<dbReference type="SUPFAM" id="SSF53822">
    <property type="entry name" value="Periplasmic binding protein-like I"/>
    <property type="match status" value="1"/>
</dbReference>
<feature type="compositionally biased region" description="Low complexity" evidence="13">
    <location>
        <begin position="66"/>
        <end position="85"/>
    </location>
</feature>
<evidence type="ECO:0000256" key="13">
    <source>
        <dbReference type="SAM" id="MobiDB-lite"/>
    </source>
</evidence>
<evidence type="ECO:0000259" key="16">
    <source>
        <dbReference type="PROSITE" id="PS50041"/>
    </source>
</evidence>
<dbReference type="InterPro" id="IPR001304">
    <property type="entry name" value="C-type_lectin-like"/>
</dbReference>
<evidence type="ECO:0000256" key="2">
    <source>
        <dbReference type="ARBA" id="ARBA00022475"/>
    </source>
</evidence>
<comment type="subcellular location">
    <subcellularLocation>
        <location evidence="1">Cell membrane</location>
        <topology evidence="1">Multi-pass membrane protein</topology>
    </subcellularLocation>
</comment>
<dbReference type="InterPro" id="IPR028082">
    <property type="entry name" value="Peripla_BP_I"/>
</dbReference>
<reference evidence="18" key="1">
    <citation type="submission" date="2021-10" db="EMBL/GenBank/DDBJ databases">
        <title>Tropical sea cucumber genome reveals ecological adaptation and Cuvierian tubules defense mechanism.</title>
        <authorList>
            <person name="Chen T."/>
        </authorList>
    </citation>
    <scope>NUCLEOTIDE SEQUENCE</scope>
    <source>
        <strain evidence="18">Nanhai2018</strain>
        <tissue evidence="18">Muscle</tissue>
    </source>
</reference>
<evidence type="ECO:0000256" key="15">
    <source>
        <dbReference type="SAM" id="SignalP"/>
    </source>
</evidence>
<keyword evidence="3 14" id="KW-0812">Transmembrane</keyword>
<dbReference type="Proteomes" id="UP001152320">
    <property type="component" value="Chromosome 3"/>
</dbReference>
<dbReference type="Pfam" id="PF00003">
    <property type="entry name" value="7tm_3"/>
    <property type="match status" value="1"/>
</dbReference>
<feature type="transmembrane region" description="Helical" evidence="14">
    <location>
        <begin position="698"/>
        <end position="719"/>
    </location>
</feature>
<dbReference type="Pfam" id="PF00059">
    <property type="entry name" value="Lectin_C"/>
    <property type="match status" value="1"/>
</dbReference>
<dbReference type="InterPro" id="IPR001828">
    <property type="entry name" value="ANF_lig-bd_rcpt"/>
</dbReference>
<feature type="region of interest" description="Disordered" evidence="13">
    <location>
        <begin position="65"/>
        <end position="85"/>
    </location>
</feature>
<dbReference type="Pfam" id="PF01094">
    <property type="entry name" value="ANF_receptor"/>
    <property type="match status" value="1"/>
</dbReference>
<dbReference type="CDD" id="cd15047">
    <property type="entry name" value="7tmC_GABA-B-like"/>
    <property type="match status" value="1"/>
</dbReference>
<dbReference type="AlphaFoldDB" id="A0A9Q1CGY7"/>
<feature type="transmembrane region" description="Helical" evidence="14">
    <location>
        <begin position="891"/>
        <end position="913"/>
    </location>
</feature>
<keyword evidence="9 18" id="KW-0675">Receptor</keyword>
<gene>
    <name evidence="18" type="ORF">HOLleu_07279</name>
</gene>
<comment type="caution">
    <text evidence="18">The sequence shown here is derived from an EMBL/GenBank/DDBJ whole genome shotgun (WGS) entry which is preliminary data.</text>
</comment>
<feature type="transmembrane region" description="Helical" evidence="14">
    <location>
        <begin position="664"/>
        <end position="686"/>
    </location>
</feature>
<dbReference type="PRINTS" id="PR01177">
    <property type="entry name" value="GABAB1RECPTR"/>
</dbReference>
<protein>
    <recommendedName>
        <fullName evidence="12">Gamma-aminobutyric acid type B receptor subunit 2</fullName>
    </recommendedName>
</protein>
<keyword evidence="10" id="KW-0325">Glycoprotein</keyword>
<feature type="domain" description="G-protein coupled receptors family 3 profile" evidence="17">
    <location>
        <begin position="730"/>
        <end position="935"/>
    </location>
</feature>
<keyword evidence="11" id="KW-0807">Transducer</keyword>
<dbReference type="InterPro" id="IPR017978">
    <property type="entry name" value="GPCR_3_C"/>
</dbReference>
<keyword evidence="8" id="KW-1015">Disulfide bond</keyword>
<evidence type="ECO:0000256" key="9">
    <source>
        <dbReference type="ARBA" id="ARBA00023170"/>
    </source>
</evidence>
<feature type="transmembrane region" description="Helical" evidence="14">
    <location>
        <begin position="866"/>
        <end position="885"/>
    </location>
</feature>
<dbReference type="CDD" id="cd06366">
    <property type="entry name" value="PBP1_GABAb_receptor"/>
    <property type="match status" value="1"/>
</dbReference>
<evidence type="ECO:0000256" key="12">
    <source>
        <dbReference type="ARBA" id="ARBA00073785"/>
    </source>
</evidence>
<feature type="transmembrane region" description="Helical" evidence="14">
    <location>
        <begin position="825"/>
        <end position="846"/>
    </location>
</feature>
<feature type="chain" id="PRO_5040506736" description="Gamma-aminobutyric acid type B receptor subunit 2" evidence="15">
    <location>
        <begin position="23"/>
        <end position="1005"/>
    </location>
</feature>
<name>A0A9Q1CGY7_HOLLE</name>
<evidence type="ECO:0000313" key="19">
    <source>
        <dbReference type="Proteomes" id="UP001152320"/>
    </source>
</evidence>
<dbReference type="Gene3D" id="3.40.50.2300">
    <property type="match status" value="2"/>
</dbReference>
<feature type="compositionally biased region" description="Polar residues" evidence="13">
    <location>
        <begin position="985"/>
        <end position="998"/>
    </location>
</feature>
<dbReference type="GO" id="GO:0004965">
    <property type="term" value="F:G protein-coupled GABA receptor activity"/>
    <property type="evidence" value="ECO:0007669"/>
    <property type="project" value="InterPro"/>
</dbReference>
<proteinExistence type="predicted"/>
<evidence type="ECO:0000313" key="18">
    <source>
        <dbReference type="EMBL" id="KAJ8044510.1"/>
    </source>
</evidence>
<dbReference type="PANTHER" id="PTHR10519:SF20">
    <property type="entry name" value="G-PROTEIN COUPLED RECEPTOR 156-RELATED"/>
    <property type="match status" value="1"/>
</dbReference>
<dbReference type="GO" id="GO:0007214">
    <property type="term" value="P:gamma-aminobutyric acid signaling pathway"/>
    <property type="evidence" value="ECO:0007669"/>
    <property type="project" value="TreeGrafter"/>
</dbReference>
<dbReference type="EMBL" id="JAIZAY010000003">
    <property type="protein sequence ID" value="KAJ8044510.1"/>
    <property type="molecule type" value="Genomic_DNA"/>
</dbReference>
<feature type="signal peptide" evidence="15">
    <location>
        <begin position="1"/>
        <end position="22"/>
    </location>
</feature>
<evidence type="ECO:0000256" key="5">
    <source>
        <dbReference type="ARBA" id="ARBA00022989"/>
    </source>
</evidence>
<evidence type="ECO:0000256" key="6">
    <source>
        <dbReference type="ARBA" id="ARBA00023040"/>
    </source>
</evidence>
<evidence type="ECO:0000256" key="7">
    <source>
        <dbReference type="ARBA" id="ARBA00023136"/>
    </source>
</evidence>
<dbReference type="InterPro" id="IPR016187">
    <property type="entry name" value="CTDL_fold"/>
</dbReference>
<evidence type="ECO:0000256" key="1">
    <source>
        <dbReference type="ARBA" id="ARBA00004651"/>
    </source>
</evidence>
<keyword evidence="7 14" id="KW-0472">Membrane</keyword>
<keyword evidence="6" id="KW-0297">G-protein coupled receptor</keyword>
<dbReference type="CDD" id="cd00037">
    <property type="entry name" value="CLECT"/>
    <property type="match status" value="1"/>
</dbReference>
<evidence type="ECO:0000256" key="3">
    <source>
        <dbReference type="ARBA" id="ARBA00022692"/>
    </source>
</evidence>
<dbReference type="PRINTS" id="PR01176">
    <property type="entry name" value="GABABRECEPTR"/>
</dbReference>
<dbReference type="PROSITE" id="PS00615">
    <property type="entry name" value="C_TYPE_LECTIN_1"/>
    <property type="match status" value="1"/>
</dbReference>
<dbReference type="SUPFAM" id="SSF56436">
    <property type="entry name" value="C-type lectin-like"/>
    <property type="match status" value="1"/>
</dbReference>
<dbReference type="InterPro" id="IPR016186">
    <property type="entry name" value="C-type_lectin-like/link_sf"/>
</dbReference>
<dbReference type="PROSITE" id="PS50041">
    <property type="entry name" value="C_TYPE_LECTIN_2"/>
    <property type="match status" value="1"/>
</dbReference>
<evidence type="ECO:0000256" key="4">
    <source>
        <dbReference type="ARBA" id="ARBA00022729"/>
    </source>
</evidence>
<organism evidence="18 19">
    <name type="scientific">Holothuria leucospilota</name>
    <name type="common">Black long sea cucumber</name>
    <name type="synonym">Mertensiothuria leucospilota</name>
    <dbReference type="NCBI Taxonomy" id="206669"/>
    <lineage>
        <taxon>Eukaryota</taxon>
        <taxon>Metazoa</taxon>
        <taxon>Echinodermata</taxon>
        <taxon>Eleutherozoa</taxon>
        <taxon>Echinozoa</taxon>
        <taxon>Holothuroidea</taxon>
        <taxon>Aspidochirotacea</taxon>
        <taxon>Aspidochirotida</taxon>
        <taxon>Holothuriidae</taxon>
        <taxon>Holothuria</taxon>
    </lineage>
</organism>
<keyword evidence="19" id="KW-1185">Reference proteome</keyword>
<dbReference type="PROSITE" id="PS50259">
    <property type="entry name" value="G_PROTEIN_RECEP_F3_4"/>
    <property type="match status" value="1"/>
</dbReference>
<keyword evidence="4 15" id="KW-0732">Signal</keyword>
<keyword evidence="2" id="KW-1003">Cell membrane</keyword>
<sequence length="1005" mass="113928">MWVDKPLKFVLFVVFTFGVSHSVPNATQRNLQSERNDITTVLSTTSSSRKTTFWTEQATFPTYPTSANSVSSSSGQSNAHNTITTTSAPSTLTRCATTLGNSKTKLVIAGFYSDSSGQWDGSGLRSAANLALKHVNENPNILKKYELDIKWKDSRCQAADGVWAFHSHLVEEPKKIMLLGPTCSPDAEPVAQTSQRGNLVTVSYSAASPQLSNKERHPYFFRTYKTDIILNGPRIWLFKEFQWERIGSIHENTDLFTLTHDHLYDLLGEDIDVLVKEIFDGTPKTHQIKKMKNADIKIILVSAYEAAARDLFCEAFKGGLYGKDYVWILLGWYNFDWYHEGTSNCTKEEVETIVEESLYISMEAANFSETPDVMTVSGYTAREIKRQLENECWEENANATGLEMFGYDALWAIALGLNQTDEQLASQQYQKGCLEDFNYNSSDLAARSLGSLLFEKMNAISFEGASGYVDLPFGDRHGVVNIEQLQPYCNEGWHRSNFSCYKFVNETRNWIDSRQYCKNLTPERHSHLVSILSQNESTFLETKFKGSWYIGLTHNKSSGKLFWVDKKNEVVWWPESFNSMEKDSSCYIWNADTRTWESSTCNKPMHFICKRRADFKEQVIYTLYSNDTGVSDINKKGDFIWHGEVPTDRTQAKEVGLQRGAYRVLSMCAYLGIILAISFLTFNILARNHRNLKLSSPNMNNLIVIGCILIYISICILGMEVVDPNEVRVPVRAFCMLRLWLMSIGFVLGFGAIFCKIWRVYKVANFKSGPRRVVIKDSKLFGIVGILLLPDVLLLSLWTIIDPLEPESYEIDLYNYILHCNCKFFNAWAILLGAYKGLILVIGVFLAWETRNVEISALNDSKSIGLCIYTTTLLCVIGIATAFPFPNVPGYQYIVTSTCMLFCVTFVLLVVFVPKIRNIHKSPKFDRKSSTTSLHSSVSARIQSTSTIDIEGTDNNNGNTVIERFSSFWKQFSFPWKQSFNVDQTKATNNSTARNPARSTDDVFV</sequence>
<accession>A0A9Q1CGY7</accession>
<feature type="transmembrane region" description="Helical" evidence="14">
    <location>
        <begin position="739"/>
        <end position="759"/>
    </location>
</feature>